<reference evidence="8" key="1">
    <citation type="submission" date="2016-03" db="EMBL/GenBank/DDBJ databases">
        <title>Draft genome sequence of Rosellinia necatrix.</title>
        <authorList>
            <person name="Kanematsu S."/>
        </authorList>
    </citation>
    <scope>NUCLEOTIDE SEQUENCE [LARGE SCALE GENOMIC DNA]</scope>
    <source>
        <strain evidence="8">W97</strain>
    </source>
</reference>
<organism evidence="8">
    <name type="scientific">Rosellinia necatrix</name>
    <name type="common">White root-rot fungus</name>
    <dbReference type="NCBI Taxonomy" id="77044"/>
    <lineage>
        <taxon>Eukaryota</taxon>
        <taxon>Fungi</taxon>
        <taxon>Dikarya</taxon>
        <taxon>Ascomycota</taxon>
        <taxon>Pezizomycotina</taxon>
        <taxon>Sordariomycetes</taxon>
        <taxon>Xylariomycetidae</taxon>
        <taxon>Xylariales</taxon>
        <taxon>Xylariaceae</taxon>
        <taxon>Rosellinia</taxon>
    </lineage>
</organism>
<protein>
    <submittedName>
        <fullName evidence="8">Putative cytochrome P450</fullName>
    </submittedName>
</protein>
<evidence type="ECO:0000313" key="9">
    <source>
        <dbReference type="Proteomes" id="UP000054516"/>
    </source>
</evidence>
<dbReference type="InterPro" id="IPR036396">
    <property type="entry name" value="Cyt_P450_sf"/>
</dbReference>
<keyword evidence="6" id="KW-0503">Monooxygenase</keyword>
<dbReference type="Pfam" id="PF00067">
    <property type="entry name" value="p450"/>
    <property type="match status" value="1"/>
</dbReference>
<dbReference type="OrthoDB" id="1844152at2759"/>
<evidence type="ECO:0000256" key="3">
    <source>
        <dbReference type="ARBA" id="ARBA00022723"/>
    </source>
</evidence>
<dbReference type="InterPro" id="IPR001128">
    <property type="entry name" value="Cyt_P450"/>
</dbReference>
<feature type="binding site" description="axial binding residue" evidence="7">
    <location>
        <position position="482"/>
    </location>
    <ligand>
        <name>heme</name>
        <dbReference type="ChEBI" id="CHEBI:30413"/>
    </ligand>
    <ligandPart>
        <name>Fe</name>
        <dbReference type="ChEBI" id="CHEBI:18248"/>
    </ligandPart>
</feature>
<evidence type="ECO:0000313" key="8">
    <source>
        <dbReference type="EMBL" id="GAP89748.1"/>
    </source>
</evidence>
<dbReference type="STRING" id="77044.A0A1W2TN18"/>
<dbReference type="PANTHER" id="PTHR46206:SF9">
    <property type="entry name" value="CYTOCHROME P450"/>
    <property type="match status" value="1"/>
</dbReference>
<keyword evidence="5 7" id="KW-0408">Iron</keyword>
<evidence type="ECO:0000256" key="2">
    <source>
        <dbReference type="ARBA" id="ARBA00010617"/>
    </source>
</evidence>
<name>A0A1W2TN18_ROSNE</name>
<gene>
    <name evidence="8" type="ORF">SAMD00023353_3600440</name>
</gene>
<dbReference type="GO" id="GO:0005506">
    <property type="term" value="F:iron ion binding"/>
    <property type="evidence" value="ECO:0007669"/>
    <property type="project" value="InterPro"/>
</dbReference>
<keyword evidence="3 7" id="KW-0479">Metal-binding</keyword>
<dbReference type="EMBL" id="DF977481">
    <property type="protein sequence ID" value="GAP89748.1"/>
    <property type="molecule type" value="Genomic_DNA"/>
</dbReference>
<dbReference type="GO" id="GO:0016705">
    <property type="term" value="F:oxidoreductase activity, acting on paired donors, with incorporation or reduction of molecular oxygen"/>
    <property type="evidence" value="ECO:0007669"/>
    <property type="project" value="InterPro"/>
</dbReference>
<dbReference type="PRINTS" id="PR00465">
    <property type="entry name" value="EP450IV"/>
</dbReference>
<dbReference type="InterPro" id="IPR002403">
    <property type="entry name" value="Cyt_P450_E_grp-IV"/>
</dbReference>
<evidence type="ECO:0000256" key="1">
    <source>
        <dbReference type="ARBA" id="ARBA00001971"/>
    </source>
</evidence>
<dbReference type="CDD" id="cd11041">
    <property type="entry name" value="CYP503A1-like"/>
    <property type="match status" value="1"/>
</dbReference>
<comment type="cofactor">
    <cofactor evidence="1 7">
        <name>heme</name>
        <dbReference type="ChEBI" id="CHEBI:30413"/>
    </cofactor>
</comment>
<keyword evidence="7" id="KW-0349">Heme</keyword>
<dbReference type="GO" id="GO:0004497">
    <property type="term" value="F:monooxygenase activity"/>
    <property type="evidence" value="ECO:0007669"/>
    <property type="project" value="UniProtKB-KW"/>
</dbReference>
<dbReference type="PANTHER" id="PTHR46206">
    <property type="entry name" value="CYTOCHROME P450"/>
    <property type="match status" value="1"/>
</dbReference>
<evidence type="ECO:0000256" key="7">
    <source>
        <dbReference type="PIRSR" id="PIRSR602403-1"/>
    </source>
</evidence>
<dbReference type="Proteomes" id="UP000054516">
    <property type="component" value="Unassembled WGS sequence"/>
</dbReference>
<evidence type="ECO:0000256" key="6">
    <source>
        <dbReference type="ARBA" id="ARBA00023033"/>
    </source>
</evidence>
<keyword evidence="9" id="KW-1185">Reference proteome</keyword>
<proteinExistence type="inferred from homology"/>
<keyword evidence="4" id="KW-0560">Oxidoreductase</keyword>
<accession>A0A1W2TN18</accession>
<dbReference type="Gene3D" id="1.10.630.10">
    <property type="entry name" value="Cytochrome P450"/>
    <property type="match status" value="1"/>
</dbReference>
<evidence type="ECO:0000256" key="5">
    <source>
        <dbReference type="ARBA" id="ARBA00023004"/>
    </source>
</evidence>
<evidence type="ECO:0000256" key="4">
    <source>
        <dbReference type="ARBA" id="ARBA00023002"/>
    </source>
</evidence>
<sequence>MALVGELDALKQRAVELIETAQASEQFAIAIEFIETASTSQLFAIAVALYFTFSFFLRKKSPTVAGAPVYGYRSFFEPTLLLQIRFTTSAYNIIDGAYNKLKNIPYVLRRYDTDITILPIKYLEEMRLIPRSKLNGKKAQNLVPKWTWTQVMMDSDLHVHVLNTKLNPDLPKYIDIAGRELEYAWNIDVPRPNEWTEVDIQESMRMLVARMSARIFMGEPACREKEWLKVSIDFTYDMFLAAFTLRMFPPWMHPFVAHFVPARWRIRKQMRIARKYVGAHTKKHTEALKKGEKGEDTLLGWMIDHGTDKEKEISEMAARQCVLTLASIHTTSMSVSNLLFDLCAYPEWYPVLRKEIDDVVKTYGKIDESELNHKQWLAKLEIMDSFIVEDQRINPPILLNPQRIALVPLTLKDGTKIPVGARIAWAGHHHANDPDVVPNPDKFDPMRSYRKRYANNGEFKTKFTAGQTDKNSLSFGYGGQACPGRYFAVAEIKLVLMRLLLEFDFKLREGQKRPKLMHADENVFMDPHAKLMMRTRKDI</sequence>
<dbReference type="SUPFAM" id="SSF48264">
    <property type="entry name" value="Cytochrome P450"/>
    <property type="match status" value="1"/>
</dbReference>
<dbReference type="GO" id="GO:0020037">
    <property type="term" value="F:heme binding"/>
    <property type="evidence" value="ECO:0007669"/>
    <property type="project" value="InterPro"/>
</dbReference>
<dbReference type="AlphaFoldDB" id="A0A1W2TN18"/>
<comment type="similarity">
    <text evidence="2">Belongs to the cytochrome P450 family.</text>
</comment>
<dbReference type="OMA" id="ARQCVLT"/>